<gene>
    <name evidence="2" type="ORF">LIER_27070</name>
</gene>
<dbReference type="EMBL" id="BAABME010008606">
    <property type="protein sequence ID" value="GAA0173459.1"/>
    <property type="molecule type" value="Genomic_DNA"/>
</dbReference>
<dbReference type="Proteomes" id="UP001454036">
    <property type="component" value="Unassembled WGS sequence"/>
</dbReference>
<name>A0AAV3RAQ8_LITER</name>
<protein>
    <submittedName>
        <fullName evidence="2">Uncharacterized protein</fullName>
    </submittedName>
</protein>
<evidence type="ECO:0000313" key="2">
    <source>
        <dbReference type="EMBL" id="GAA0173459.1"/>
    </source>
</evidence>
<evidence type="ECO:0000256" key="1">
    <source>
        <dbReference type="SAM" id="MobiDB-lite"/>
    </source>
</evidence>
<sequence>MTLDDYYNKLTGLFDELSRLKPPHSCSCGKCTCGVVARYENDREAERLHQFFVGIDDDLYGVVCSNLLSRLPMPSLDEAYNTFLQDENSKSIAHKKDEPDSFHAFAISSDRPLSSRGGRSGGRENQGVPETTHYPLPLLAVVMGPHLK</sequence>
<dbReference type="AlphaFoldDB" id="A0AAV3RAQ8"/>
<organism evidence="2 3">
    <name type="scientific">Lithospermum erythrorhizon</name>
    <name type="common">Purple gromwell</name>
    <name type="synonym">Lithospermum officinale var. erythrorhizon</name>
    <dbReference type="NCBI Taxonomy" id="34254"/>
    <lineage>
        <taxon>Eukaryota</taxon>
        <taxon>Viridiplantae</taxon>
        <taxon>Streptophyta</taxon>
        <taxon>Embryophyta</taxon>
        <taxon>Tracheophyta</taxon>
        <taxon>Spermatophyta</taxon>
        <taxon>Magnoliopsida</taxon>
        <taxon>eudicotyledons</taxon>
        <taxon>Gunneridae</taxon>
        <taxon>Pentapetalae</taxon>
        <taxon>asterids</taxon>
        <taxon>lamiids</taxon>
        <taxon>Boraginales</taxon>
        <taxon>Boraginaceae</taxon>
        <taxon>Boraginoideae</taxon>
        <taxon>Lithospermeae</taxon>
        <taxon>Lithospermum</taxon>
    </lineage>
</organism>
<proteinExistence type="predicted"/>
<dbReference type="PANTHER" id="PTHR34222:SF94">
    <property type="entry name" value="CCHC-TYPE DOMAIN-CONTAINING PROTEIN"/>
    <property type="match status" value="1"/>
</dbReference>
<evidence type="ECO:0000313" key="3">
    <source>
        <dbReference type="Proteomes" id="UP001454036"/>
    </source>
</evidence>
<reference evidence="2 3" key="1">
    <citation type="submission" date="2024-01" db="EMBL/GenBank/DDBJ databases">
        <title>The complete chloroplast genome sequence of Lithospermum erythrorhizon: insights into the phylogenetic relationship among Boraginaceae species and the maternal lineages of purple gromwells.</title>
        <authorList>
            <person name="Okada T."/>
            <person name="Watanabe K."/>
        </authorList>
    </citation>
    <scope>NUCLEOTIDE SEQUENCE [LARGE SCALE GENOMIC DNA]</scope>
</reference>
<feature type="region of interest" description="Disordered" evidence="1">
    <location>
        <begin position="109"/>
        <end position="131"/>
    </location>
</feature>
<keyword evidence="3" id="KW-1185">Reference proteome</keyword>
<comment type="caution">
    <text evidence="2">The sequence shown here is derived from an EMBL/GenBank/DDBJ whole genome shotgun (WGS) entry which is preliminary data.</text>
</comment>
<accession>A0AAV3RAQ8</accession>
<dbReference type="PANTHER" id="PTHR34222">
    <property type="entry name" value="GAG_PRE-INTEGRS DOMAIN-CONTAINING PROTEIN"/>
    <property type="match status" value="1"/>
</dbReference>